<keyword evidence="2" id="KW-1185">Reference proteome</keyword>
<gene>
    <name evidence="1" type="ORF">L5014_03040</name>
</gene>
<sequence length="167" mass="18455">MNRLLTDVEAYARVNAFGKANTVPVHMRPSDGASAFDWISAQLARKGMTEEVEFARRDGDVCCDGPLDVLRCLEGAAVGRIIERTLTLVARVYRDAVMTEHLAHCAVSTPGPSDIRETLATRKKAIFQRASAYGLAYDGRELLRYFARMPLRLLVLLDESAATSSKH</sequence>
<comment type="caution">
    <text evidence="1">The sequence shown here is derived from an EMBL/GenBank/DDBJ whole genome shotgun (WGS) entry which is preliminary data.</text>
</comment>
<evidence type="ECO:0000313" key="1">
    <source>
        <dbReference type="EMBL" id="MCG5072349.1"/>
    </source>
</evidence>
<accession>A0A9X1RP46</accession>
<dbReference type="EMBL" id="JAKLJA010000002">
    <property type="protein sequence ID" value="MCG5072349.1"/>
    <property type="molecule type" value="Genomic_DNA"/>
</dbReference>
<name>A0A9X1RP46_9BURK</name>
<dbReference type="Proteomes" id="UP001139308">
    <property type="component" value="Unassembled WGS sequence"/>
</dbReference>
<protein>
    <submittedName>
        <fullName evidence="1">Uncharacterized protein</fullName>
    </submittedName>
</protein>
<reference evidence="1" key="1">
    <citation type="submission" date="2022-01" db="EMBL/GenBank/DDBJ databases">
        <title>Genome sequence and assembly of Parabukholderia sp. RG36.</title>
        <authorList>
            <person name="Chhetri G."/>
        </authorList>
    </citation>
    <scope>NUCLEOTIDE SEQUENCE</scope>
    <source>
        <strain evidence="1">RG36</strain>
    </source>
</reference>
<dbReference type="AlphaFoldDB" id="A0A9X1RP46"/>
<dbReference type="RefSeq" id="WP_238462141.1">
    <property type="nucleotide sequence ID" value="NZ_JAKLJA010000002.1"/>
</dbReference>
<evidence type="ECO:0000313" key="2">
    <source>
        <dbReference type="Proteomes" id="UP001139308"/>
    </source>
</evidence>
<organism evidence="1 2">
    <name type="scientific">Paraburkholderia tagetis</name>
    <dbReference type="NCBI Taxonomy" id="2913261"/>
    <lineage>
        <taxon>Bacteria</taxon>
        <taxon>Pseudomonadati</taxon>
        <taxon>Pseudomonadota</taxon>
        <taxon>Betaproteobacteria</taxon>
        <taxon>Burkholderiales</taxon>
        <taxon>Burkholderiaceae</taxon>
        <taxon>Paraburkholderia</taxon>
    </lineage>
</organism>
<proteinExistence type="predicted"/>